<reference evidence="6 7" key="1">
    <citation type="submission" date="2018-10" db="EMBL/GenBank/DDBJ databases">
        <authorList>
            <person name="Perry B.J."/>
            <person name="Sullivan J.T."/>
            <person name="Murphy R.J.T."/>
            <person name="Ramsay J.P."/>
            <person name="Ronson C.W."/>
        </authorList>
    </citation>
    <scope>NUCLEOTIDE SEQUENCE [LARGE SCALE GENOMIC DNA]</scope>
    <source>
        <strain evidence="6 7">R88b</strain>
    </source>
</reference>
<evidence type="ECO:0000313" key="6">
    <source>
        <dbReference type="EMBL" id="QKD06343.1"/>
    </source>
</evidence>
<keyword evidence="5 6" id="KW-0808">Transferase</keyword>
<evidence type="ECO:0000256" key="4">
    <source>
        <dbReference type="ARBA" id="ARBA00022655"/>
    </source>
</evidence>
<sequence length="263" mass="28670">MTRRLTVHDLQSTKGSRKWLQLHVDTPAEACAAVASDIVILSCEPDHNLEAIRQAAPFAFLSVGMPHGAVASPDEAVRLGFAMMKRGADAVYSSHSPRFIEAMAAEGIPVTGHVGLVPNRATWTNFRAIGRSAEEAIKVLRAAKDLENAGAACIEVEVVPFRLAEHITRSTPLITMGMGCGSACDTQYLFSCDVLGSHTGHYPRHARRYADFVTLEAELQEKRIAAFRAFGRDVADGLYPEARHQVDMDDAAHDRFLTLSQSL</sequence>
<dbReference type="Pfam" id="PF02548">
    <property type="entry name" value="Pantoate_transf"/>
    <property type="match status" value="1"/>
</dbReference>
<keyword evidence="4" id="KW-0566">Pantothenate biosynthesis</keyword>
<dbReference type="GO" id="GO:0008168">
    <property type="term" value="F:methyltransferase activity"/>
    <property type="evidence" value="ECO:0007669"/>
    <property type="project" value="UniProtKB-KW"/>
</dbReference>
<dbReference type="InterPro" id="IPR015813">
    <property type="entry name" value="Pyrv/PenolPyrv_kinase-like_dom"/>
</dbReference>
<dbReference type="EC" id="2.1.2.11" evidence="3"/>
<dbReference type="InterPro" id="IPR003700">
    <property type="entry name" value="Pantoate_hydroxy_MeTrfase"/>
</dbReference>
<evidence type="ECO:0000256" key="3">
    <source>
        <dbReference type="ARBA" id="ARBA00012618"/>
    </source>
</evidence>
<dbReference type="GO" id="GO:0003864">
    <property type="term" value="F:3-methyl-2-oxobutanoate hydroxymethyltransferase activity"/>
    <property type="evidence" value="ECO:0007669"/>
    <property type="project" value="UniProtKB-EC"/>
</dbReference>
<dbReference type="RefSeq" id="WP_027030032.1">
    <property type="nucleotide sequence ID" value="NZ_CP033367.1"/>
</dbReference>
<dbReference type="Proteomes" id="UP000503017">
    <property type="component" value="Chromosome"/>
</dbReference>
<keyword evidence="6" id="KW-0489">Methyltransferase</keyword>
<dbReference type="PANTHER" id="PTHR20881">
    <property type="entry name" value="3-METHYL-2-OXOBUTANOATE HYDROXYMETHYLTRANSFERASE"/>
    <property type="match status" value="1"/>
</dbReference>
<comment type="similarity">
    <text evidence="1">Belongs to the PanB family.</text>
</comment>
<dbReference type="Gene3D" id="3.20.20.60">
    <property type="entry name" value="Phosphoenolpyruvate-binding domains"/>
    <property type="match status" value="1"/>
</dbReference>
<gene>
    <name evidence="6" type="ORF">EB235_16200</name>
</gene>
<proteinExistence type="inferred from homology"/>
<dbReference type="GO" id="GO:0032259">
    <property type="term" value="P:methylation"/>
    <property type="evidence" value="ECO:0007669"/>
    <property type="project" value="UniProtKB-KW"/>
</dbReference>
<dbReference type="SUPFAM" id="SSF51621">
    <property type="entry name" value="Phosphoenolpyruvate/pyruvate domain"/>
    <property type="match status" value="1"/>
</dbReference>
<dbReference type="AlphaFoldDB" id="A0A6M7WZP7"/>
<organism evidence="6 7">
    <name type="scientific">Mesorhizobium loti R88b</name>
    <dbReference type="NCBI Taxonomy" id="935548"/>
    <lineage>
        <taxon>Bacteria</taxon>
        <taxon>Pseudomonadati</taxon>
        <taxon>Pseudomonadota</taxon>
        <taxon>Alphaproteobacteria</taxon>
        <taxon>Hyphomicrobiales</taxon>
        <taxon>Phyllobacteriaceae</taxon>
        <taxon>Mesorhizobium</taxon>
    </lineage>
</organism>
<dbReference type="GO" id="GO:0000287">
    <property type="term" value="F:magnesium ion binding"/>
    <property type="evidence" value="ECO:0007669"/>
    <property type="project" value="TreeGrafter"/>
</dbReference>
<name>A0A6M7WZP7_RHILI</name>
<dbReference type="EMBL" id="CP033367">
    <property type="protein sequence ID" value="QKD06343.1"/>
    <property type="molecule type" value="Genomic_DNA"/>
</dbReference>
<evidence type="ECO:0000256" key="1">
    <source>
        <dbReference type="ARBA" id="ARBA00008676"/>
    </source>
</evidence>
<comment type="subunit">
    <text evidence="2">Homodecamer; pentamer of dimers.</text>
</comment>
<protein>
    <recommendedName>
        <fullName evidence="3">3-methyl-2-oxobutanoate hydroxymethyltransferase</fullName>
        <ecNumber evidence="3">2.1.2.11</ecNumber>
    </recommendedName>
</protein>
<accession>A0A6M7WZP7</accession>
<evidence type="ECO:0000256" key="2">
    <source>
        <dbReference type="ARBA" id="ARBA00011424"/>
    </source>
</evidence>
<evidence type="ECO:0000256" key="5">
    <source>
        <dbReference type="ARBA" id="ARBA00022679"/>
    </source>
</evidence>
<dbReference type="PANTHER" id="PTHR20881:SF0">
    <property type="entry name" value="3-METHYL-2-OXOBUTANOATE HYDROXYMETHYLTRANSFERASE"/>
    <property type="match status" value="1"/>
</dbReference>
<dbReference type="InterPro" id="IPR040442">
    <property type="entry name" value="Pyrv_kinase-like_dom_sf"/>
</dbReference>
<evidence type="ECO:0000313" key="7">
    <source>
        <dbReference type="Proteomes" id="UP000503017"/>
    </source>
</evidence>
<dbReference type="GO" id="GO:0015940">
    <property type="term" value="P:pantothenate biosynthetic process"/>
    <property type="evidence" value="ECO:0007669"/>
    <property type="project" value="UniProtKB-KW"/>
</dbReference>